<feature type="transmembrane region" description="Helical" evidence="1">
    <location>
        <begin position="149"/>
        <end position="172"/>
    </location>
</feature>
<feature type="transmembrane region" description="Helical" evidence="1">
    <location>
        <begin position="117"/>
        <end position="137"/>
    </location>
</feature>
<comment type="caution">
    <text evidence="2">The sequence shown here is derived from an EMBL/GenBank/DDBJ whole genome shotgun (WGS) entry which is preliminary data.</text>
</comment>
<evidence type="ECO:0000313" key="2">
    <source>
        <dbReference type="EMBL" id="MFC7317262.1"/>
    </source>
</evidence>
<dbReference type="GeneID" id="79316079"/>
<keyword evidence="1" id="KW-1133">Transmembrane helix</keyword>
<accession>A0ABD6AAT0</accession>
<evidence type="ECO:0008006" key="4">
    <source>
        <dbReference type="Google" id="ProtNLM"/>
    </source>
</evidence>
<sequence length="173" mass="17943">MYETVPPVVQSLLETSTGPLGLLVVLVYSLLVATVLPFPGEVVLAVPLDLGFDARVELALLIVASSLGKAAGGLLALHVRDGAVRSNPVVRVYGRVPPWIAERQRSFVRRVGRHGSLGLAAGLAVPLMPDTALIYAFSVVETSPLKFAAAAFVGTVVRLLAVVGLIGGLSALA</sequence>
<dbReference type="EMBL" id="JBHTBF010000002">
    <property type="protein sequence ID" value="MFC7317262.1"/>
    <property type="molecule type" value="Genomic_DNA"/>
</dbReference>
<protein>
    <recommendedName>
        <fullName evidence="4">DedA family protein</fullName>
    </recommendedName>
</protein>
<keyword evidence="1" id="KW-0472">Membrane</keyword>
<dbReference type="AlphaFoldDB" id="A0ABD6AAT0"/>
<keyword evidence="3" id="KW-1185">Reference proteome</keyword>
<feature type="transmembrane region" description="Helical" evidence="1">
    <location>
        <begin position="58"/>
        <end position="77"/>
    </location>
</feature>
<reference evidence="2 3" key="1">
    <citation type="journal article" date="2019" name="Int. J. Syst. Evol. Microbiol.">
        <title>The Global Catalogue of Microorganisms (GCM) 10K type strain sequencing project: providing services to taxonomists for standard genome sequencing and annotation.</title>
        <authorList>
            <consortium name="The Broad Institute Genomics Platform"/>
            <consortium name="The Broad Institute Genome Sequencing Center for Infectious Disease"/>
            <person name="Wu L."/>
            <person name="Ma J."/>
        </authorList>
    </citation>
    <scope>NUCLEOTIDE SEQUENCE [LARGE SCALE GENOMIC DNA]</scope>
    <source>
        <strain evidence="2 3">PSR21</strain>
    </source>
</reference>
<evidence type="ECO:0000313" key="3">
    <source>
        <dbReference type="Proteomes" id="UP001596547"/>
    </source>
</evidence>
<evidence type="ECO:0000256" key="1">
    <source>
        <dbReference type="SAM" id="Phobius"/>
    </source>
</evidence>
<feature type="transmembrane region" description="Helical" evidence="1">
    <location>
        <begin position="20"/>
        <end position="38"/>
    </location>
</feature>
<dbReference type="Proteomes" id="UP001596547">
    <property type="component" value="Unassembled WGS sequence"/>
</dbReference>
<gene>
    <name evidence="2" type="ORF">ACFQPE_10720</name>
</gene>
<keyword evidence="1" id="KW-0812">Transmembrane</keyword>
<dbReference type="RefSeq" id="WP_276303488.1">
    <property type="nucleotide sequence ID" value="NZ_CP119992.1"/>
</dbReference>
<name>A0ABD6AAT0_9EURY</name>
<proteinExistence type="predicted"/>
<organism evidence="2 3">
    <name type="scientific">Halomarina halobia</name>
    <dbReference type="NCBI Taxonomy" id="3033386"/>
    <lineage>
        <taxon>Archaea</taxon>
        <taxon>Methanobacteriati</taxon>
        <taxon>Methanobacteriota</taxon>
        <taxon>Stenosarchaea group</taxon>
        <taxon>Halobacteria</taxon>
        <taxon>Halobacteriales</taxon>
        <taxon>Natronomonadaceae</taxon>
        <taxon>Halomarina</taxon>
    </lineage>
</organism>